<dbReference type="OrthoDB" id="9816277at2"/>
<reference evidence="2 3" key="1">
    <citation type="submission" date="2018-11" db="EMBL/GenBank/DDBJ databases">
        <title>Novel Erysipelotrichaceae bacterium isolated from small intestine of a swine.</title>
        <authorList>
            <person name="Kim J.S."/>
            <person name="Choe H."/>
            <person name="Lee Y.R."/>
            <person name="Kim K.M."/>
            <person name="Park D.S."/>
        </authorList>
    </citation>
    <scope>NUCLEOTIDE SEQUENCE [LARGE SCALE GENOMIC DNA]</scope>
    <source>
        <strain evidence="2 3">SG0102</strain>
    </source>
</reference>
<dbReference type="Gene3D" id="1.10.10.2910">
    <property type="match status" value="1"/>
</dbReference>
<gene>
    <name evidence="2" type="ORF">SG0102_24370</name>
</gene>
<accession>A0A3G9JR87</accession>
<feature type="domain" description="IrrE N-terminal-like" evidence="1">
    <location>
        <begin position="65"/>
        <end position="166"/>
    </location>
</feature>
<dbReference type="InParanoid" id="A0A3G9JR87"/>
<evidence type="ECO:0000259" key="1">
    <source>
        <dbReference type="Pfam" id="PF06114"/>
    </source>
</evidence>
<dbReference type="InterPro" id="IPR052345">
    <property type="entry name" value="Rad_response_metalloprotease"/>
</dbReference>
<keyword evidence="3" id="KW-1185">Reference proteome</keyword>
<dbReference type="Pfam" id="PF06114">
    <property type="entry name" value="Peptidase_M78"/>
    <property type="match status" value="1"/>
</dbReference>
<dbReference type="RefSeq" id="WP_125120222.1">
    <property type="nucleotide sequence ID" value="NZ_AP019309.1"/>
</dbReference>
<name>A0A3G9JR87_9FIRM</name>
<dbReference type="PANTHER" id="PTHR43236:SF1">
    <property type="entry name" value="BLL7220 PROTEIN"/>
    <property type="match status" value="1"/>
</dbReference>
<dbReference type="AlphaFoldDB" id="A0A3G9JR87"/>
<dbReference type="InterPro" id="IPR010359">
    <property type="entry name" value="IrrE_HExxH"/>
</dbReference>
<evidence type="ECO:0000313" key="2">
    <source>
        <dbReference type="EMBL" id="BBH27503.1"/>
    </source>
</evidence>
<proteinExistence type="predicted"/>
<dbReference type="PANTHER" id="PTHR43236">
    <property type="entry name" value="ANTITOXIN HIGA1"/>
    <property type="match status" value="1"/>
</dbReference>
<dbReference type="EMBL" id="AP019309">
    <property type="protein sequence ID" value="BBH27503.1"/>
    <property type="molecule type" value="Genomic_DNA"/>
</dbReference>
<evidence type="ECO:0000313" key="3">
    <source>
        <dbReference type="Proteomes" id="UP000268059"/>
    </source>
</evidence>
<dbReference type="Proteomes" id="UP000268059">
    <property type="component" value="Chromosome"/>
</dbReference>
<sequence length="177" mass="20332">MNEETRRKIEHTAVAICEDLDYHHNSELADFIDRIGGALIMTSALDILKDAALIKTGEHSFLMKVREDQTNERITFTIAHALGHLFLHCGYHYVLEMWEALPVNEILLPNASNEQELQAHAFAKALLMPEDLFKFYIHTHEKDGFINMRDVAKHFHVSYDTAKYRAKELDLIASAIL</sequence>
<dbReference type="KEGG" id="ebm:SG0102_24370"/>
<protein>
    <recommendedName>
        <fullName evidence="1">IrrE N-terminal-like domain-containing protein</fullName>
    </recommendedName>
</protein>
<organism evidence="2 3">
    <name type="scientific">Intestinibaculum porci</name>
    <dbReference type="NCBI Taxonomy" id="2487118"/>
    <lineage>
        <taxon>Bacteria</taxon>
        <taxon>Bacillati</taxon>
        <taxon>Bacillota</taxon>
        <taxon>Erysipelotrichia</taxon>
        <taxon>Erysipelotrichales</taxon>
        <taxon>Erysipelotrichaceae</taxon>
        <taxon>Intestinibaculum</taxon>
    </lineage>
</organism>